<sequence length="1063" mass="116334">MRADLLLLGAIAVPAAARKNLLKNPGFESSANAAGWKLRHGDELGACAVGARTGARAVGFIPLDDATSLVQRLSGLQADTPYHIVAYVWLPQDSVCGTASDNINCPFLSVMVDGEPAGGSGAMLSADAGAWNAVSGAFYLTKEQVGADVSFAVTHFTPGERVCVDDVGVFRSSIEEFRAYSDKLISANHKRDVVLRIGKGGKGREPVRIVQTKRAFPIGTAVNAASLDGTPDGKKYKAFIKEHFNYCADEQQLLGAWGSKMWKTDVLDFCDSLGYKTRGHAVAGELSDWSNDRWLAQIPRDGSPGSTQAQFYGRIKLWMQHYRNRVVDIEAANEMLNSRFYEYVLPCGKDGPCMCDFPPACPDNLFPDKKIPTRAWMQKYAKSLAPNDRIVINEQYAKSLAPNDRIVINEYCVSSNNCVPEQSTPATFVKFVRDLNSHADGAVKGVSDQAHYYRGGTVSGFDLLMKFDSVKAQLGKNFSFWISEFDIDDPFDDTRAAGYEQAMRAFLASRALDGVIIWGFWKGEQWRKDAYLVDLDWTLTPAGQRLFGANGLLTKLWKTTVTTSVNTQSAPASVKFRGFHGQYRVYWAAPSHGAAASFRQLVHPGAVDTGSVNKSLLAEDGGRLLLRAAHTLPKTTLDSDLKDVATGDFGPPPVTGVDAINLTSVLDASILDKYFALSGGWLPPRTFGFEPGKPQASQSIVLLPGQMSMTNAFALGKLAQLVYWDKRYITQWASQWGFADDEDHLAFVSMGDETNSGGTQCLMLRDKNVIIIVFRGTRPDWLADLEKGADLVPVDFGGTTVNIHIGFNKLLGKVMGAVAAKLKEWKRSNGTNEPELYVTGHSLGAALATLCAARLTLDPEYNDILPVYSVYTYGCPRVGDKLWKELYDSHLVLNRTTYRFVNNNDIVPRVPLDMPDGILGMYRVVVPALEPLGNLPFMRDIGNFIKKIPVPSWAADWMPVNADALTYEHVGVQYYIDRHGHVLDDIDALPRVVDGILGGGLFAPDLIIDHFMASYMRGLEFTLMGTLLSTALDKVTGITAANGKVTGVSDLKPLLEKSSHFAV</sequence>
<dbReference type="InterPro" id="IPR001000">
    <property type="entry name" value="GH10_dom"/>
</dbReference>
<dbReference type="SUPFAM" id="SSF53474">
    <property type="entry name" value="alpha/beta-Hydrolases"/>
    <property type="match status" value="1"/>
</dbReference>
<evidence type="ECO:0000256" key="4">
    <source>
        <dbReference type="ARBA" id="ARBA00023326"/>
    </source>
</evidence>
<feature type="domain" description="Fungal lipase-type" evidence="7">
    <location>
        <begin position="772"/>
        <end position="912"/>
    </location>
</feature>
<dbReference type="InterPro" id="IPR002921">
    <property type="entry name" value="Fungal_lipase-type"/>
</dbReference>
<dbReference type="Gene3D" id="3.20.20.80">
    <property type="entry name" value="Glycosidases"/>
    <property type="match status" value="1"/>
</dbReference>
<dbReference type="GO" id="GO:0031176">
    <property type="term" value="F:endo-1,4-beta-xylanase activity"/>
    <property type="evidence" value="ECO:0007669"/>
    <property type="project" value="UniProtKB-ARBA"/>
</dbReference>
<dbReference type="Gene3D" id="3.40.50.1820">
    <property type="entry name" value="alpha/beta hydrolase"/>
    <property type="match status" value="1"/>
</dbReference>
<dbReference type="Pfam" id="PF00331">
    <property type="entry name" value="Glyco_hydro_10"/>
    <property type="match status" value="1"/>
</dbReference>
<protein>
    <recommendedName>
        <fullName evidence="10">Fungal lipase-like domain-containing protein</fullName>
    </recommendedName>
</protein>
<dbReference type="InterPro" id="IPR017853">
    <property type="entry name" value="GH"/>
</dbReference>
<keyword evidence="9" id="KW-1185">Reference proteome</keyword>
<evidence type="ECO:0000256" key="1">
    <source>
        <dbReference type="ARBA" id="ARBA00007495"/>
    </source>
</evidence>
<keyword evidence="5" id="KW-0732">Signal</keyword>
<keyword evidence="4" id="KW-0624">Polysaccharide degradation</keyword>
<comment type="caution">
    <text evidence="8">The sequence shown here is derived from an EMBL/GenBank/DDBJ whole genome shotgun (WGS) entry which is preliminary data.</text>
</comment>
<evidence type="ECO:0000259" key="6">
    <source>
        <dbReference type="Pfam" id="PF00331"/>
    </source>
</evidence>
<dbReference type="Proteomes" id="UP000664859">
    <property type="component" value="Unassembled WGS sequence"/>
</dbReference>
<dbReference type="AlphaFoldDB" id="A0A836CBC9"/>
<dbReference type="GO" id="GO:0006629">
    <property type="term" value="P:lipid metabolic process"/>
    <property type="evidence" value="ECO:0007669"/>
    <property type="project" value="InterPro"/>
</dbReference>
<dbReference type="GO" id="GO:0000272">
    <property type="term" value="P:polysaccharide catabolic process"/>
    <property type="evidence" value="ECO:0007669"/>
    <property type="project" value="UniProtKB-KW"/>
</dbReference>
<keyword evidence="2" id="KW-0378">Hydrolase</keyword>
<feature type="chain" id="PRO_5032384730" description="Fungal lipase-like domain-containing protein" evidence="5">
    <location>
        <begin position="18"/>
        <end position="1063"/>
    </location>
</feature>
<dbReference type="Gene3D" id="2.60.120.260">
    <property type="entry name" value="Galactose-binding domain-like"/>
    <property type="match status" value="1"/>
</dbReference>
<dbReference type="OrthoDB" id="426718at2759"/>
<dbReference type="InterPro" id="IPR029058">
    <property type="entry name" value="AB_hydrolase_fold"/>
</dbReference>
<feature type="signal peptide" evidence="5">
    <location>
        <begin position="1"/>
        <end position="17"/>
    </location>
</feature>
<dbReference type="InterPro" id="IPR044846">
    <property type="entry name" value="GH10"/>
</dbReference>
<evidence type="ECO:0000256" key="3">
    <source>
        <dbReference type="ARBA" id="ARBA00023277"/>
    </source>
</evidence>
<accession>A0A836CBC9</accession>
<evidence type="ECO:0000313" key="8">
    <source>
        <dbReference type="EMBL" id="KAG5178838.1"/>
    </source>
</evidence>
<evidence type="ECO:0000313" key="9">
    <source>
        <dbReference type="Proteomes" id="UP000664859"/>
    </source>
</evidence>
<dbReference type="SUPFAM" id="SSF51445">
    <property type="entry name" value="(Trans)glycosidases"/>
    <property type="match status" value="1"/>
</dbReference>
<reference evidence="8" key="1">
    <citation type="submission" date="2021-02" db="EMBL/GenBank/DDBJ databases">
        <title>First Annotated Genome of the Yellow-green Alga Tribonema minus.</title>
        <authorList>
            <person name="Mahan K.M."/>
        </authorList>
    </citation>
    <scope>NUCLEOTIDE SEQUENCE</scope>
    <source>
        <strain evidence="8">UTEX B ZZ1240</strain>
    </source>
</reference>
<dbReference type="Pfam" id="PF01764">
    <property type="entry name" value="Lipase_3"/>
    <property type="match status" value="1"/>
</dbReference>
<dbReference type="PANTHER" id="PTHR31490:SF1">
    <property type="entry name" value="ENDO-1,4-BETA-XYLANASE 1"/>
    <property type="match status" value="1"/>
</dbReference>
<feature type="domain" description="GH10" evidence="6">
    <location>
        <begin position="387"/>
        <end position="538"/>
    </location>
</feature>
<dbReference type="CDD" id="cd00519">
    <property type="entry name" value="Lipase_3"/>
    <property type="match status" value="1"/>
</dbReference>
<organism evidence="8 9">
    <name type="scientific">Tribonema minus</name>
    <dbReference type="NCBI Taxonomy" id="303371"/>
    <lineage>
        <taxon>Eukaryota</taxon>
        <taxon>Sar</taxon>
        <taxon>Stramenopiles</taxon>
        <taxon>Ochrophyta</taxon>
        <taxon>PX clade</taxon>
        <taxon>Xanthophyceae</taxon>
        <taxon>Tribonematales</taxon>
        <taxon>Tribonemataceae</taxon>
        <taxon>Tribonema</taxon>
    </lineage>
</organism>
<dbReference type="PANTHER" id="PTHR31490">
    <property type="entry name" value="GLYCOSYL HYDROLASE"/>
    <property type="match status" value="1"/>
</dbReference>
<proteinExistence type="inferred from homology"/>
<evidence type="ECO:0000256" key="2">
    <source>
        <dbReference type="ARBA" id="ARBA00022801"/>
    </source>
</evidence>
<evidence type="ECO:0000259" key="7">
    <source>
        <dbReference type="Pfam" id="PF01764"/>
    </source>
</evidence>
<comment type="similarity">
    <text evidence="1">Belongs to the glycosyl hydrolase 10 (cellulase F) family.</text>
</comment>
<evidence type="ECO:0000256" key="5">
    <source>
        <dbReference type="SAM" id="SignalP"/>
    </source>
</evidence>
<gene>
    <name evidence="8" type="ORF">JKP88DRAFT_350212</name>
</gene>
<keyword evidence="3" id="KW-0119">Carbohydrate metabolism</keyword>
<evidence type="ECO:0008006" key="10">
    <source>
        <dbReference type="Google" id="ProtNLM"/>
    </source>
</evidence>
<name>A0A836CBC9_9STRA</name>
<dbReference type="EMBL" id="JAFCMP010000512">
    <property type="protein sequence ID" value="KAG5178838.1"/>
    <property type="molecule type" value="Genomic_DNA"/>
</dbReference>